<keyword evidence="3" id="KW-0560">Oxidoreductase</keyword>
<dbReference type="PANTHER" id="PTHR35330:SF1">
    <property type="entry name" value="SIROHEME BIOSYNTHESIS PROTEIN MET8"/>
    <property type="match status" value="1"/>
</dbReference>
<dbReference type="PANTHER" id="PTHR35330">
    <property type="entry name" value="SIROHEME BIOSYNTHESIS PROTEIN MET8"/>
    <property type="match status" value="1"/>
</dbReference>
<evidence type="ECO:0000256" key="5">
    <source>
        <dbReference type="ARBA" id="ARBA00023244"/>
    </source>
</evidence>
<dbReference type="InterPro" id="IPR036291">
    <property type="entry name" value="NAD(P)-bd_dom_sf"/>
</dbReference>
<dbReference type="Pfam" id="PF13241">
    <property type="entry name" value="NAD_binding_7"/>
    <property type="match status" value="1"/>
</dbReference>
<reference evidence="8 9" key="1">
    <citation type="submission" date="2024-09" db="EMBL/GenBank/DDBJ databases">
        <authorList>
            <person name="Sun Q."/>
            <person name="Mori K."/>
        </authorList>
    </citation>
    <scope>NUCLEOTIDE SEQUENCE [LARGE SCALE GENOMIC DNA]</scope>
    <source>
        <strain evidence="8 9">JCM 12520</strain>
    </source>
</reference>
<dbReference type="InterPro" id="IPR042518">
    <property type="entry name" value="SirC_C"/>
</dbReference>
<dbReference type="RefSeq" id="WP_344911607.1">
    <property type="nucleotide sequence ID" value="NZ_BAAAYO010000010.1"/>
</dbReference>
<evidence type="ECO:0000256" key="1">
    <source>
        <dbReference type="ARBA" id="ARBA00005010"/>
    </source>
</evidence>
<dbReference type="EC" id="1.3.1.76" evidence="2"/>
<dbReference type="EMBL" id="JBHMAG010000009">
    <property type="protein sequence ID" value="MFB9752457.1"/>
    <property type="molecule type" value="Genomic_DNA"/>
</dbReference>
<sequence length="222" mass="24102">MRALYPIMTDVAGRSCLVVGGGRVAERKIAGLLAARAAVEVVSPTVTAGIAEWEQAGRVTVHRREYAAGDGAQAALVFAATDRSDVNERVHVDASARGQPVNVADRPELCTFVVPAVWRRGHLLVAVSTSGTNPLAASRIRDRIEAAVGGDIDAFLEFASAYRLEVLRRTDDPDRRRKLLAELFGDEALEAVRAGRWNELRAHFTERLEREAPPDNSGVQKP</sequence>
<proteinExistence type="predicted"/>
<evidence type="ECO:0000256" key="4">
    <source>
        <dbReference type="ARBA" id="ARBA00023027"/>
    </source>
</evidence>
<evidence type="ECO:0000256" key="2">
    <source>
        <dbReference type="ARBA" id="ARBA00012400"/>
    </source>
</evidence>
<dbReference type="InterPro" id="IPR028161">
    <property type="entry name" value="Met8-like"/>
</dbReference>
<dbReference type="Gene3D" id="1.10.8.610">
    <property type="entry name" value="SirC, precorrin-2 dehydrogenase, C-terminal helical domain-like"/>
    <property type="match status" value="1"/>
</dbReference>
<keyword evidence="9" id="KW-1185">Reference proteome</keyword>
<dbReference type="Proteomes" id="UP001589619">
    <property type="component" value="Unassembled WGS sequence"/>
</dbReference>
<comment type="pathway">
    <text evidence="1">Porphyrin-containing compound metabolism; siroheme biosynthesis; sirohydrochlorin from precorrin-2: step 1/1.</text>
</comment>
<name>A0ABV5VVX1_9BACL</name>
<dbReference type="SUPFAM" id="SSF51735">
    <property type="entry name" value="NAD(P)-binding Rossmann-fold domains"/>
    <property type="match status" value="1"/>
</dbReference>
<protein>
    <recommendedName>
        <fullName evidence="2">precorrin-2 dehydrogenase</fullName>
        <ecNumber evidence="2">1.3.1.76</ecNumber>
    </recommendedName>
</protein>
<evidence type="ECO:0000259" key="7">
    <source>
        <dbReference type="Pfam" id="PF10414"/>
    </source>
</evidence>
<evidence type="ECO:0000256" key="6">
    <source>
        <dbReference type="ARBA" id="ARBA00047561"/>
    </source>
</evidence>
<gene>
    <name evidence="8" type="ORF">ACFFNY_12895</name>
</gene>
<dbReference type="NCBIfam" id="TIGR01470">
    <property type="entry name" value="cysG_Nterm"/>
    <property type="match status" value="1"/>
</dbReference>
<organism evidence="8 9">
    <name type="scientific">Paenibacillus hodogayensis</name>
    <dbReference type="NCBI Taxonomy" id="279208"/>
    <lineage>
        <taxon>Bacteria</taxon>
        <taxon>Bacillati</taxon>
        <taxon>Bacillota</taxon>
        <taxon>Bacilli</taxon>
        <taxon>Bacillales</taxon>
        <taxon>Paenibacillaceae</taxon>
        <taxon>Paenibacillus</taxon>
    </lineage>
</organism>
<dbReference type="InterPro" id="IPR006367">
    <property type="entry name" value="Sirohaem_synthase_N"/>
</dbReference>
<dbReference type="Pfam" id="PF10414">
    <property type="entry name" value="CysG_dimeriser"/>
    <property type="match status" value="1"/>
</dbReference>
<evidence type="ECO:0000313" key="8">
    <source>
        <dbReference type="EMBL" id="MFB9752457.1"/>
    </source>
</evidence>
<comment type="catalytic activity">
    <reaction evidence="6">
        <text>precorrin-2 + NAD(+) = sirohydrochlorin + NADH + 2 H(+)</text>
        <dbReference type="Rhea" id="RHEA:15613"/>
        <dbReference type="ChEBI" id="CHEBI:15378"/>
        <dbReference type="ChEBI" id="CHEBI:57540"/>
        <dbReference type="ChEBI" id="CHEBI:57945"/>
        <dbReference type="ChEBI" id="CHEBI:58351"/>
        <dbReference type="ChEBI" id="CHEBI:58827"/>
        <dbReference type="EC" id="1.3.1.76"/>
    </reaction>
</comment>
<comment type="caution">
    <text evidence="8">The sequence shown here is derived from an EMBL/GenBank/DDBJ whole genome shotgun (WGS) entry which is preliminary data.</text>
</comment>
<dbReference type="Gene3D" id="3.40.50.720">
    <property type="entry name" value="NAD(P)-binding Rossmann-like Domain"/>
    <property type="match status" value="1"/>
</dbReference>
<evidence type="ECO:0000313" key="9">
    <source>
        <dbReference type="Proteomes" id="UP001589619"/>
    </source>
</evidence>
<evidence type="ECO:0000256" key="3">
    <source>
        <dbReference type="ARBA" id="ARBA00023002"/>
    </source>
</evidence>
<keyword evidence="4" id="KW-0520">NAD</keyword>
<accession>A0ABV5VVX1</accession>
<feature type="domain" description="Sirohaem synthase dimerisation" evidence="7">
    <location>
        <begin position="154"/>
        <end position="208"/>
    </location>
</feature>
<keyword evidence="5" id="KW-0627">Porphyrin biosynthesis</keyword>
<dbReference type="SUPFAM" id="SSF75615">
    <property type="entry name" value="Siroheme synthase middle domains-like"/>
    <property type="match status" value="1"/>
</dbReference>
<dbReference type="InterPro" id="IPR019478">
    <property type="entry name" value="Sirohaem_synthase_dimer_dom"/>
</dbReference>